<dbReference type="RefSeq" id="WP_093989313.1">
    <property type="nucleotide sequence ID" value="NZ_FYDD01000004.1"/>
</dbReference>
<feature type="domain" description="ATPase BadF/BadG/BcrA/BcrD type" evidence="5">
    <location>
        <begin position="322"/>
        <end position="576"/>
    </location>
</feature>
<dbReference type="Gene3D" id="3.30.420.40">
    <property type="match status" value="4"/>
</dbReference>
<evidence type="ECO:0000313" key="8">
    <source>
        <dbReference type="Proteomes" id="UP000632659"/>
    </source>
</evidence>
<dbReference type="OrthoDB" id="9802715at2"/>
<sequence length="982" mass="108852">MSISMGIDIGSTTAKVVITEDDKILFQCYERHFSQVRQKTLEIIRRAEPILSGKSFSAAVSGSAGLGVAKAAEIPFVQEVFATGELVRKKVPDTDVVIELGGEDAKILFFDRRTGAFEERMNGSCAGGTGAFIDQMATLLAVAPDELDRLSQDHQFIYTIASRCGVFAKSDIQPLLNQGASKSDIAASIFQAVVDQTITGLAQGRKIQGKILFLGGPLHFFKGLQERFVETLKLGEDMAVFPDYALYAVSLGASIYAEEEGTSFDYHTLVEKLENAADEAVTTLRLNPLFESQEEYDAFVKRHEQATIPEKDLAGYTGDAYIGIDCGSTTTKLVVVSKEKDILYSYYNSNQGNPVEIVREQLIHILKECGDRIHICGSAVTGYGEDLIQNAFHADTGLVETMAHLKAASHFNPNVDFVLDIGGQDIKCFKIRNGVIDNIVLNEACSSGCGSFIETFAKSMGYDAASFAKLGLFAKHPVDLGSRCTVFMNSSVKQAQKEGATIEDISAGLSMSVTKNAIYKVIRAVSKEDLGTNIVVQGGTFLNDAILRSFEIEVEQQVIRPSISGLMGAYGAALYAQELRLEQSALMSLEELEHFTHTSKTVSCGLCNNNCNLTVNTFSGGRKFISGNRCEKPLGRKENKEIPNMFAWKLSKLRALKGVDGGKGKIGIPMGLNMYENIPFWYAFLTRLGFEVVLSDVSSRALYRKGQDTIPSDTVCYPAKLMHGHIVNLLEKGVTRIFYPCMPYNFNEKKGDNHYNCPVVAYYPELLDANMEVLKNISYEHGYFGLHRPKDFEKKAYEYFNREFDIPRNLVHQAAKEAFAVYDAWKWEIRQEGQRAIQFAREHGKKIIVLAGRPYHIDPEINHGIDKMMTSFDLVLVTEDAVAHLGNAGKVHVLNQWTYHSRLYNAANYVTTQPDMELVQIVSFGCGIDAITTDEVRAILEEKGKLYTQLKIDEINNLGAVKIRIRSLLAAIREKEAQQKAR</sequence>
<dbReference type="SUPFAM" id="SSF53067">
    <property type="entry name" value="Actin-like ATPase domain"/>
    <property type="match status" value="2"/>
</dbReference>
<keyword evidence="8" id="KW-1185">Reference proteome</keyword>
<gene>
    <name evidence="7" type="ORF">H8702_06055</name>
</gene>
<comment type="cofactor">
    <cofactor evidence="1">
        <name>[4Fe-4S] cluster</name>
        <dbReference type="ChEBI" id="CHEBI:49883"/>
    </cofactor>
</comment>
<dbReference type="NCBIfam" id="TIGR00241">
    <property type="entry name" value="CoA_E_activ"/>
    <property type="match status" value="1"/>
</dbReference>
<dbReference type="Pfam" id="PF01869">
    <property type="entry name" value="BcrAD_BadFG"/>
    <property type="match status" value="2"/>
</dbReference>
<dbReference type="InterPro" id="IPR043129">
    <property type="entry name" value="ATPase_NBD"/>
</dbReference>
<evidence type="ECO:0000313" key="7">
    <source>
        <dbReference type="EMBL" id="MBC8610687.1"/>
    </source>
</evidence>
<dbReference type="GO" id="GO:0051536">
    <property type="term" value="F:iron-sulfur cluster binding"/>
    <property type="evidence" value="ECO:0007669"/>
    <property type="project" value="UniProtKB-KW"/>
</dbReference>
<keyword evidence="4" id="KW-0411">Iron-sulfur</keyword>
<accession>A0A8J6PB18</accession>
<dbReference type="EMBL" id="JACRTL010000002">
    <property type="protein sequence ID" value="MBC8610687.1"/>
    <property type="molecule type" value="Genomic_DNA"/>
</dbReference>
<evidence type="ECO:0000256" key="3">
    <source>
        <dbReference type="ARBA" id="ARBA00023004"/>
    </source>
</evidence>
<evidence type="ECO:0000259" key="6">
    <source>
        <dbReference type="Pfam" id="PF09989"/>
    </source>
</evidence>
<dbReference type="GO" id="GO:0046872">
    <property type="term" value="F:metal ion binding"/>
    <property type="evidence" value="ECO:0007669"/>
    <property type="project" value="UniProtKB-KW"/>
</dbReference>
<evidence type="ECO:0000259" key="5">
    <source>
        <dbReference type="Pfam" id="PF01869"/>
    </source>
</evidence>
<reference evidence="7" key="1">
    <citation type="submission" date="2020-08" db="EMBL/GenBank/DDBJ databases">
        <title>Genome public.</title>
        <authorList>
            <person name="Liu C."/>
            <person name="Sun Q."/>
        </authorList>
    </citation>
    <scope>NUCLEOTIDE SEQUENCE</scope>
    <source>
        <strain evidence="7">NSJ-15</strain>
    </source>
</reference>
<name>A0A8J6PB18_9FIRM</name>
<feature type="domain" description="ATPase BadF/BadG/BcrA/BcrD type" evidence="5">
    <location>
        <begin position="6"/>
        <end position="257"/>
    </location>
</feature>
<protein>
    <submittedName>
        <fullName evidence="7">2-hydroxyacyl-CoA dehydratase</fullName>
    </submittedName>
</protein>
<dbReference type="PANTHER" id="PTHR32329:SF4">
    <property type="entry name" value="ACTIVATOR OF 2-HYDROXYACYL-COA DEHYDRATASE"/>
    <property type="match status" value="1"/>
</dbReference>
<evidence type="ECO:0000256" key="4">
    <source>
        <dbReference type="ARBA" id="ARBA00023014"/>
    </source>
</evidence>
<dbReference type="Proteomes" id="UP000632659">
    <property type="component" value="Unassembled WGS sequence"/>
</dbReference>
<comment type="caution">
    <text evidence="7">The sequence shown here is derived from an EMBL/GenBank/DDBJ whole genome shotgun (WGS) entry which is preliminary data.</text>
</comment>
<organism evidence="7 8">
    <name type="scientific">Massiliimalia timonensis</name>
    <dbReference type="NCBI Taxonomy" id="1987501"/>
    <lineage>
        <taxon>Bacteria</taxon>
        <taxon>Bacillati</taxon>
        <taxon>Bacillota</taxon>
        <taxon>Clostridia</taxon>
        <taxon>Eubacteriales</taxon>
        <taxon>Oscillospiraceae</taxon>
        <taxon>Massiliimalia</taxon>
    </lineage>
</organism>
<keyword evidence="2" id="KW-0479">Metal-binding</keyword>
<keyword evidence="3" id="KW-0408">Iron</keyword>
<feature type="domain" description="DUF2229" evidence="6">
    <location>
        <begin position="665"/>
        <end position="882"/>
    </location>
</feature>
<dbReference type="InterPro" id="IPR018709">
    <property type="entry name" value="CoA_activase_DUF2229"/>
</dbReference>
<dbReference type="InterPro" id="IPR051805">
    <property type="entry name" value="Dehydratase_Activator_Redct"/>
</dbReference>
<dbReference type="AlphaFoldDB" id="A0A8J6PB18"/>
<dbReference type="Pfam" id="PF09989">
    <property type="entry name" value="DUF2229"/>
    <property type="match status" value="1"/>
</dbReference>
<dbReference type="CDD" id="cd24035">
    <property type="entry name" value="ASKHA_NBD_O66634-like_rpt2"/>
    <property type="match status" value="1"/>
</dbReference>
<dbReference type="CDD" id="cd24034">
    <property type="entry name" value="ASKHA_NBD_O66634-like_rpt1"/>
    <property type="match status" value="1"/>
</dbReference>
<proteinExistence type="predicted"/>
<evidence type="ECO:0000256" key="1">
    <source>
        <dbReference type="ARBA" id="ARBA00001966"/>
    </source>
</evidence>
<dbReference type="InterPro" id="IPR002731">
    <property type="entry name" value="ATPase_BadF"/>
</dbReference>
<dbReference type="InterPro" id="IPR008275">
    <property type="entry name" value="CoA_E_activase_dom"/>
</dbReference>
<evidence type="ECO:0000256" key="2">
    <source>
        <dbReference type="ARBA" id="ARBA00022723"/>
    </source>
</evidence>
<dbReference type="PANTHER" id="PTHR32329">
    <property type="entry name" value="BIFUNCTIONAL PROTEIN [INCLUDES 2-HYDROXYACYL-COA DEHYDRATASE (N-TER) AND ITS ACTIVATOR DOMAIN (C_TERM)-RELATED"/>
    <property type="match status" value="1"/>
</dbReference>